<protein>
    <submittedName>
        <fullName evidence="1">Uncharacterized protein</fullName>
    </submittedName>
</protein>
<organism evidence="1 2">
    <name type="scientific">Spodoptera littoralis</name>
    <name type="common">Egyptian cotton leafworm</name>
    <dbReference type="NCBI Taxonomy" id="7109"/>
    <lineage>
        <taxon>Eukaryota</taxon>
        <taxon>Metazoa</taxon>
        <taxon>Ecdysozoa</taxon>
        <taxon>Arthropoda</taxon>
        <taxon>Hexapoda</taxon>
        <taxon>Insecta</taxon>
        <taxon>Pterygota</taxon>
        <taxon>Neoptera</taxon>
        <taxon>Endopterygota</taxon>
        <taxon>Lepidoptera</taxon>
        <taxon>Glossata</taxon>
        <taxon>Ditrysia</taxon>
        <taxon>Noctuoidea</taxon>
        <taxon>Noctuidae</taxon>
        <taxon>Amphipyrinae</taxon>
        <taxon>Spodoptera</taxon>
    </lineage>
</organism>
<evidence type="ECO:0000313" key="2">
    <source>
        <dbReference type="Proteomes" id="UP001153321"/>
    </source>
</evidence>
<dbReference type="InterPro" id="IPR031974">
    <property type="entry name" value="PDCD7"/>
</dbReference>
<gene>
    <name evidence="1" type="ORF">SPLIT_LOCUS2863</name>
</gene>
<accession>A0A9P0MXY8</accession>
<keyword evidence="2" id="KW-1185">Reference proteome</keyword>
<proteinExistence type="predicted"/>
<name>A0A9P0MXY8_SPOLI</name>
<evidence type="ECO:0000313" key="1">
    <source>
        <dbReference type="EMBL" id="CAH1637502.1"/>
    </source>
</evidence>
<dbReference type="Proteomes" id="UP001153321">
    <property type="component" value="Chromosome 15"/>
</dbReference>
<reference evidence="1" key="1">
    <citation type="submission" date="2022-02" db="EMBL/GenBank/DDBJ databases">
        <authorList>
            <person name="King R."/>
        </authorList>
    </citation>
    <scope>NUCLEOTIDE SEQUENCE</scope>
</reference>
<dbReference type="AlphaFoldDB" id="A0A9P0MXY8"/>
<dbReference type="Pfam" id="PF16021">
    <property type="entry name" value="PDCD7"/>
    <property type="match status" value="1"/>
</dbReference>
<dbReference type="EMBL" id="LR824546">
    <property type="protein sequence ID" value="CAH1637502.1"/>
    <property type="molecule type" value="Genomic_DNA"/>
</dbReference>
<sequence>MLAEAEQHVATNLNLWRTTLFGGKLPQVDFRGDVAKFIAVRSQWDRYISKEGTRLPVGWVPPSTRPA</sequence>